<dbReference type="SUPFAM" id="SSF52317">
    <property type="entry name" value="Class I glutamine amidotransferase-like"/>
    <property type="match status" value="1"/>
</dbReference>
<sequence length="242" mass="26714">MRGRKPLIGVTPQVGKLKGFEVDAKVVRLFPQYLEALLDEGAIPVILPFAGEAQDIIELVDAMDGFVFTGGVDIGPGLYVPGADPEDISQRDRFEVKLLHEVMAQNKPFLGICRGLQLINVVMGGTLYSDLKPEDSNLGLCHEQGDHLEQIYHHRVQVQPGTLLERICGCGQMGVNSLHHQAIDILGKDLEVQAISDDGLIEAIRVTTSFYGLAVQWHPELIFEKDACSRRLFRSFIRATGI</sequence>
<keyword evidence="1" id="KW-0315">Glutamine amidotransferase</keyword>
<dbReference type="PANTHER" id="PTHR43235">
    <property type="entry name" value="GLUTAMINE AMIDOTRANSFERASE PB2B2.05-RELATED"/>
    <property type="match status" value="1"/>
</dbReference>
<dbReference type="CDD" id="cd01745">
    <property type="entry name" value="GATase1_2"/>
    <property type="match status" value="1"/>
</dbReference>
<dbReference type="GO" id="GO:0016740">
    <property type="term" value="F:transferase activity"/>
    <property type="evidence" value="ECO:0007669"/>
    <property type="project" value="UniProtKB-KW"/>
</dbReference>
<dbReference type="OrthoDB" id="9813383at2"/>
<dbReference type="InterPro" id="IPR044668">
    <property type="entry name" value="PuuD-like"/>
</dbReference>
<proteinExistence type="predicted"/>
<dbReference type="PROSITE" id="PS51273">
    <property type="entry name" value="GATASE_TYPE_1"/>
    <property type="match status" value="1"/>
</dbReference>
<dbReference type="InterPro" id="IPR029062">
    <property type="entry name" value="Class_I_gatase-like"/>
</dbReference>
<dbReference type="Pfam" id="PF07722">
    <property type="entry name" value="Peptidase_C26"/>
    <property type="match status" value="1"/>
</dbReference>
<evidence type="ECO:0000313" key="2">
    <source>
        <dbReference type="Proteomes" id="UP000199652"/>
    </source>
</evidence>
<evidence type="ECO:0000313" key="1">
    <source>
        <dbReference type="EMBL" id="SDX92181.1"/>
    </source>
</evidence>
<dbReference type="GO" id="GO:0006598">
    <property type="term" value="P:polyamine catabolic process"/>
    <property type="evidence" value="ECO:0007669"/>
    <property type="project" value="TreeGrafter"/>
</dbReference>
<dbReference type="GO" id="GO:0033969">
    <property type="term" value="F:gamma-glutamyl-gamma-aminobutyrate hydrolase activity"/>
    <property type="evidence" value="ECO:0007669"/>
    <property type="project" value="TreeGrafter"/>
</dbReference>
<dbReference type="EMBL" id="FNOU01000011">
    <property type="protein sequence ID" value="SDX92181.1"/>
    <property type="molecule type" value="Genomic_DNA"/>
</dbReference>
<protein>
    <submittedName>
        <fullName evidence="1">Putative glutamine amidotransferase</fullName>
    </submittedName>
</protein>
<keyword evidence="1" id="KW-0808">Transferase</keyword>
<accession>A0A1H3FML7</accession>
<dbReference type="GO" id="GO:0005829">
    <property type="term" value="C:cytosol"/>
    <property type="evidence" value="ECO:0007669"/>
    <property type="project" value="TreeGrafter"/>
</dbReference>
<dbReference type="Proteomes" id="UP000199652">
    <property type="component" value="Unassembled WGS sequence"/>
</dbReference>
<gene>
    <name evidence="1" type="ORF">SAMN04488579_1118</name>
</gene>
<dbReference type="PANTHER" id="PTHR43235:SF1">
    <property type="entry name" value="GLUTAMINE AMIDOTRANSFERASE PB2B2.05-RELATED"/>
    <property type="match status" value="1"/>
</dbReference>
<organism evidence="1 2">
    <name type="scientific">Eubacterium barkeri</name>
    <name type="common">Clostridium barkeri</name>
    <dbReference type="NCBI Taxonomy" id="1528"/>
    <lineage>
        <taxon>Bacteria</taxon>
        <taxon>Bacillati</taxon>
        <taxon>Bacillota</taxon>
        <taxon>Clostridia</taxon>
        <taxon>Eubacteriales</taxon>
        <taxon>Eubacteriaceae</taxon>
        <taxon>Eubacterium</taxon>
    </lineage>
</organism>
<reference evidence="2" key="1">
    <citation type="submission" date="2016-10" db="EMBL/GenBank/DDBJ databases">
        <authorList>
            <person name="Varghese N."/>
            <person name="Submissions S."/>
        </authorList>
    </citation>
    <scope>NUCLEOTIDE SEQUENCE [LARGE SCALE GENOMIC DNA]</scope>
    <source>
        <strain evidence="2">VPI 5359</strain>
    </source>
</reference>
<keyword evidence="2" id="KW-1185">Reference proteome</keyword>
<dbReference type="RefSeq" id="WP_090245194.1">
    <property type="nucleotide sequence ID" value="NZ_FNOU01000011.1"/>
</dbReference>
<dbReference type="InterPro" id="IPR011697">
    <property type="entry name" value="Peptidase_C26"/>
</dbReference>
<dbReference type="AlphaFoldDB" id="A0A1H3FML7"/>
<name>A0A1H3FML7_EUBBA</name>
<dbReference type="Gene3D" id="3.40.50.880">
    <property type="match status" value="1"/>
</dbReference>
<dbReference type="STRING" id="1528.SAMN04488579_1118"/>